<reference evidence="13 14" key="1">
    <citation type="journal article" date="2015" name="Nature">
        <title>rRNA introns, odd ribosomes, and small enigmatic genomes across a large radiation of phyla.</title>
        <authorList>
            <person name="Brown C.T."/>
            <person name="Hug L.A."/>
            <person name="Thomas B.C."/>
            <person name="Sharon I."/>
            <person name="Castelle C.J."/>
            <person name="Singh A."/>
            <person name="Wilkins M.J."/>
            <person name="Williams K.H."/>
            <person name="Banfield J.F."/>
        </authorList>
    </citation>
    <scope>NUCLEOTIDE SEQUENCE [LARGE SCALE GENOMIC DNA]</scope>
</reference>
<dbReference type="GO" id="GO:0000976">
    <property type="term" value="F:transcription cis-regulatory region binding"/>
    <property type="evidence" value="ECO:0007669"/>
    <property type="project" value="TreeGrafter"/>
</dbReference>
<evidence type="ECO:0000256" key="3">
    <source>
        <dbReference type="ARBA" id="ARBA00011738"/>
    </source>
</evidence>
<evidence type="ECO:0000256" key="9">
    <source>
        <dbReference type="ARBA" id="ARBA00023125"/>
    </source>
</evidence>
<organism evidence="13 14">
    <name type="scientific">Candidatus Nomurabacteria bacterium GW2011_GWB1_47_6</name>
    <dbReference type="NCBI Taxonomy" id="1618749"/>
    <lineage>
        <taxon>Bacteria</taxon>
        <taxon>Candidatus Nomuraibacteriota</taxon>
    </lineage>
</organism>
<name>A0A0G1SXN0_9BACT</name>
<dbReference type="InterPro" id="IPR002481">
    <property type="entry name" value="FUR"/>
</dbReference>
<keyword evidence="8" id="KW-0805">Transcription regulation</keyword>
<feature type="binding site" evidence="11">
    <location>
        <position position="89"/>
    </location>
    <ligand>
        <name>Zn(2+)</name>
        <dbReference type="ChEBI" id="CHEBI:29105"/>
    </ligand>
</feature>
<dbReference type="GO" id="GO:1900376">
    <property type="term" value="P:regulation of secondary metabolite biosynthetic process"/>
    <property type="evidence" value="ECO:0007669"/>
    <property type="project" value="TreeGrafter"/>
</dbReference>
<evidence type="ECO:0000256" key="11">
    <source>
        <dbReference type="PIRSR" id="PIRSR602481-1"/>
    </source>
</evidence>
<comment type="cofactor">
    <cofactor evidence="11">
        <name>Zn(2+)</name>
        <dbReference type="ChEBI" id="CHEBI:29105"/>
    </cofactor>
    <text evidence="11">Binds 1 zinc ion per subunit.</text>
</comment>
<evidence type="ECO:0000313" key="14">
    <source>
        <dbReference type="Proteomes" id="UP000034879"/>
    </source>
</evidence>
<feature type="binding site" evidence="11">
    <location>
        <position position="92"/>
    </location>
    <ligand>
        <name>Zn(2+)</name>
        <dbReference type="ChEBI" id="CHEBI:29105"/>
    </ligand>
</feature>
<sequence length="135" mass="15544">MRELLREKGYKATPARLAILQVFSTTKKPLNAEAVCEKLHREGKKGINEVTVYRTLAHLEKGGILREVNLRKDSVFYELNNDHHHHIVCTNCETVEKFENKDLEKVLGRIALKLSKFKSIKEHSLEIFGLCRVCS</sequence>
<comment type="subunit">
    <text evidence="3">Homodimer.</text>
</comment>
<dbReference type="GO" id="GO:0008270">
    <property type="term" value="F:zinc ion binding"/>
    <property type="evidence" value="ECO:0007669"/>
    <property type="project" value="TreeGrafter"/>
</dbReference>
<evidence type="ECO:0000256" key="7">
    <source>
        <dbReference type="ARBA" id="ARBA00022833"/>
    </source>
</evidence>
<evidence type="ECO:0000256" key="8">
    <source>
        <dbReference type="ARBA" id="ARBA00023015"/>
    </source>
</evidence>
<dbReference type="InterPro" id="IPR043135">
    <property type="entry name" value="Fur_C"/>
</dbReference>
<dbReference type="GO" id="GO:0003700">
    <property type="term" value="F:DNA-binding transcription factor activity"/>
    <property type="evidence" value="ECO:0007669"/>
    <property type="project" value="InterPro"/>
</dbReference>
<dbReference type="PANTHER" id="PTHR33202:SF2">
    <property type="entry name" value="FERRIC UPTAKE REGULATION PROTEIN"/>
    <property type="match status" value="1"/>
</dbReference>
<dbReference type="Pfam" id="PF01475">
    <property type="entry name" value="FUR"/>
    <property type="match status" value="1"/>
</dbReference>
<dbReference type="GO" id="GO:0045892">
    <property type="term" value="P:negative regulation of DNA-templated transcription"/>
    <property type="evidence" value="ECO:0007669"/>
    <property type="project" value="TreeGrafter"/>
</dbReference>
<evidence type="ECO:0000256" key="12">
    <source>
        <dbReference type="PIRSR" id="PIRSR602481-2"/>
    </source>
</evidence>
<dbReference type="GO" id="GO:0005829">
    <property type="term" value="C:cytosol"/>
    <property type="evidence" value="ECO:0007669"/>
    <property type="project" value="TreeGrafter"/>
</dbReference>
<dbReference type="InterPro" id="IPR036388">
    <property type="entry name" value="WH-like_DNA-bd_sf"/>
</dbReference>
<comment type="similarity">
    <text evidence="2">Belongs to the Fur family.</text>
</comment>
<keyword evidence="7 11" id="KW-0862">Zinc</keyword>
<evidence type="ECO:0000256" key="6">
    <source>
        <dbReference type="ARBA" id="ARBA00022723"/>
    </source>
</evidence>
<comment type="subcellular location">
    <subcellularLocation>
        <location evidence="1">Cytoplasm</location>
    </subcellularLocation>
</comment>
<proteinExistence type="inferred from homology"/>
<evidence type="ECO:0000256" key="1">
    <source>
        <dbReference type="ARBA" id="ARBA00004496"/>
    </source>
</evidence>
<dbReference type="CDD" id="cd07153">
    <property type="entry name" value="Fur_like"/>
    <property type="match status" value="1"/>
</dbReference>
<feature type="binding site" evidence="11">
    <location>
        <position position="131"/>
    </location>
    <ligand>
        <name>Zn(2+)</name>
        <dbReference type="ChEBI" id="CHEBI:29105"/>
    </ligand>
</feature>
<evidence type="ECO:0000313" key="13">
    <source>
        <dbReference type="EMBL" id="KKU74289.1"/>
    </source>
</evidence>
<keyword evidence="10" id="KW-0804">Transcription</keyword>
<dbReference type="AlphaFoldDB" id="A0A0G1SXN0"/>
<comment type="cofactor">
    <cofactor evidence="12">
        <name>Mn(2+)</name>
        <dbReference type="ChEBI" id="CHEBI:29035"/>
    </cofactor>
    <cofactor evidence="12">
        <name>Fe(2+)</name>
        <dbReference type="ChEBI" id="CHEBI:29033"/>
    </cofactor>
    <text evidence="12">Binds 1 Mn(2+) or Fe(2+) ion per subunit.</text>
</comment>
<keyword evidence="6 11" id="KW-0479">Metal-binding</keyword>
<evidence type="ECO:0000256" key="5">
    <source>
        <dbReference type="ARBA" id="ARBA00022491"/>
    </source>
</evidence>
<keyword evidence="4" id="KW-0963">Cytoplasm</keyword>
<dbReference type="PANTHER" id="PTHR33202">
    <property type="entry name" value="ZINC UPTAKE REGULATION PROTEIN"/>
    <property type="match status" value="1"/>
</dbReference>
<gene>
    <name evidence="13" type="ORF">UY01_C0039G0004</name>
</gene>
<evidence type="ECO:0000256" key="2">
    <source>
        <dbReference type="ARBA" id="ARBA00007957"/>
    </source>
</evidence>
<feature type="binding site" evidence="11">
    <location>
        <position position="134"/>
    </location>
    <ligand>
        <name>Zn(2+)</name>
        <dbReference type="ChEBI" id="CHEBI:29105"/>
    </ligand>
</feature>
<evidence type="ECO:0000256" key="4">
    <source>
        <dbReference type="ARBA" id="ARBA00022490"/>
    </source>
</evidence>
<accession>A0A0G1SXN0</accession>
<feature type="binding site" evidence="12">
    <location>
        <position position="83"/>
    </location>
    <ligand>
        <name>Fe cation</name>
        <dbReference type="ChEBI" id="CHEBI:24875"/>
    </ligand>
</feature>
<protein>
    <submittedName>
        <fullName evidence="13">Ferric uptake regulator, Fur family</fullName>
    </submittedName>
</protein>
<dbReference type="Proteomes" id="UP000034879">
    <property type="component" value="Unassembled WGS sequence"/>
</dbReference>
<dbReference type="Gene3D" id="3.30.1490.190">
    <property type="match status" value="1"/>
</dbReference>
<dbReference type="EMBL" id="LCOJ01000039">
    <property type="protein sequence ID" value="KKU74289.1"/>
    <property type="molecule type" value="Genomic_DNA"/>
</dbReference>
<feature type="binding site" evidence="12">
    <location>
        <position position="104"/>
    </location>
    <ligand>
        <name>Fe cation</name>
        <dbReference type="ChEBI" id="CHEBI:24875"/>
    </ligand>
</feature>
<dbReference type="InterPro" id="IPR036390">
    <property type="entry name" value="WH_DNA-bd_sf"/>
</dbReference>
<comment type="caution">
    <text evidence="13">The sequence shown here is derived from an EMBL/GenBank/DDBJ whole genome shotgun (WGS) entry which is preliminary data.</text>
</comment>
<dbReference type="SUPFAM" id="SSF46785">
    <property type="entry name" value="Winged helix' DNA-binding domain"/>
    <property type="match status" value="1"/>
</dbReference>
<feature type="binding site" evidence="12">
    <location>
        <position position="123"/>
    </location>
    <ligand>
        <name>Fe cation</name>
        <dbReference type="ChEBI" id="CHEBI:24875"/>
    </ligand>
</feature>
<evidence type="ECO:0000256" key="10">
    <source>
        <dbReference type="ARBA" id="ARBA00023163"/>
    </source>
</evidence>
<dbReference type="Gene3D" id="1.10.10.10">
    <property type="entry name" value="Winged helix-like DNA-binding domain superfamily/Winged helix DNA-binding domain"/>
    <property type="match status" value="1"/>
</dbReference>
<keyword evidence="5" id="KW-0678">Repressor</keyword>
<keyword evidence="9" id="KW-0238">DNA-binding</keyword>
<keyword evidence="12" id="KW-0408">Iron</keyword>